<keyword evidence="4" id="KW-1185">Reference proteome</keyword>
<sequence>MWRWLLGCFGCGTRKDSGDELKRKNELGSEKVPAGRKASSVPGGWWDDSGEAIQADYEPAGDEDVYMTHRKDAFEMSRSAEEHSRMASRCSEEGDHSSAKLHSAMAQEEREAASSLHSKAAKKILAVNNSKNDMWKLDLHGLHAEEAVRVVGSRLRKIETQSARHRSLPPETVKGKKGTLRGSSSSGSLEAAERDNGARERPATLLVITGKGNHSKGQPVLPGAVRGFLNEKGYRYDGSKPGVIKVRPKLRRARSVPN</sequence>
<feature type="compositionally biased region" description="Low complexity" evidence="1">
    <location>
        <begin position="180"/>
        <end position="190"/>
    </location>
</feature>
<dbReference type="OMA" id="HRYQARV"/>
<dbReference type="Proteomes" id="UP000594263">
    <property type="component" value="Unplaced"/>
</dbReference>
<dbReference type="SMART" id="SM01162">
    <property type="entry name" value="DUF1771"/>
    <property type="match status" value="1"/>
</dbReference>
<feature type="domain" description="Smr" evidence="2">
    <location>
        <begin position="137"/>
        <end position="249"/>
    </location>
</feature>
<feature type="compositionally biased region" description="Basic and acidic residues" evidence="1">
    <location>
        <begin position="76"/>
        <end position="98"/>
    </location>
</feature>
<dbReference type="InterPro" id="IPR036063">
    <property type="entry name" value="Smr_dom_sf"/>
</dbReference>
<feature type="region of interest" description="Disordered" evidence="1">
    <location>
        <begin position="158"/>
        <end position="222"/>
    </location>
</feature>
<evidence type="ECO:0000313" key="4">
    <source>
        <dbReference type="Proteomes" id="UP000594263"/>
    </source>
</evidence>
<name>A0A7N1A8P1_KALFE</name>
<dbReference type="Pfam" id="PF08590">
    <property type="entry name" value="DUF1771"/>
    <property type="match status" value="1"/>
</dbReference>
<organism evidence="3 4">
    <name type="scientific">Kalanchoe fedtschenkoi</name>
    <name type="common">Lavender scallops</name>
    <name type="synonym">South American air plant</name>
    <dbReference type="NCBI Taxonomy" id="63787"/>
    <lineage>
        <taxon>Eukaryota</taxon>
        <taxon>Viridiplantae</taxon>
        <taxon>Streptophyta</taxon>
        <taxon>Embryophyta</taxon>
        <taxon>Tracheophyta</taxon>
        <taxon>Spermatophyta</taxon>
        <taxon>Magnoliopsida</taxon>
        <taxon>eudicotyledons</taxon>
        <taxon>Gunneridae</taxon>
        <taxon>Pentapetalae</taxon>
        <taxon>Saxifragales</taxon>
        <taxon>Crassulaceae</taxon>
        <taxon>Kalanchoe</taxon>
    </lineage>
</organism>
<protein>
    <recommendedName>
        <fullName evidence="2">Smr domain-containing protein</fullName>
    </recommendedName>
</protein>
<feature type="region of interest" description="Disordered" evidence="1">
    <location>
        <begin position="12"/>
        <end position="50"/>
    </location>
</feature>
<evidence type="ECO:0000313" key="3">
    <source>
        <dbReference type="EnsemblPlants" id="Kaladp0515s0128.1.v1.1"/>
    </source>
</evidence>
<dbReference type="AlphaFoldDB" id="A0A7N1A8P1"/>
<dbReference type="PANTHER" id="PTHR47812:SF2">
    <property type="entry name" value="SMR (SMALL MUTS RELATED) DOMAIN-CONTAINING PROTEIN"/>
    <property type="match status" value="1"/>
</dbReference>
<feature type="region of interest" description="Disordered" evidence="1">
    <location>
        <begin position="76"/>
        <end position="115"/>
    </location>
</feature>
<dbReference type="EnsemblPlants" id="Kaladp0515s0128.1.v1.1">
    <property type="protein sequence ID" value="Kaladp0515s0128.1.v1.1"/>
    <property type="gene ID" value="Kaladp0515s0128.v1.1"/>
</dbReference>
<evidence type="ECO:0000259" key="2">
    <source>
        <dbReference type="PROSITE" id="PS50828"/>
    </source>
</evidence>
<dbReference type="PANTHER" id="PTHR47812">
    <property type="entry name" value="SMR (SMALL MUTS RELATED) DOMAIN-CONTAINING PROTEIN"/>
    <property type="match status" value="1"/>
</dbReference>
<dbReference type="PROSITE" id="PS50828">
    <property type="entry name" value="SMR"/>
    <property type="match status" value="1"/>
</dbReference>
<dbReference type="SMART" id="SM00463">
    <property type="entry name" value="SMR"/>
    <property type="match status" value="1"/>
</dbReference>
<dbReference type="InterPro" id="IPR002625">
    <property type="entry name" value="Smr_dom"/>
</dbReference>
<feature type="compositionally biased region" description="Basic and acidic residues" evidence="1">
    <location>
        <begin position="191"/>
        <end position="202"/>
    </location>
</feature>
<dbReference type="Gene3D" id="3.30.1370.110">
    <property type="match status" value="1"/>
</dbReference>
<feature type="compositionally biased region" description="Basic and acidic residues" evidence="1">
    <location>
        <begin position="13"/>
        <end position="29"/>
    </location>
</feature>
<dbReference type="Gramene" id="Kaladp0515s0128.1.v1.1">
    <property type="protein sequence ID" value="Kaladp0515s0128.1.v1.1"/>
    <property type="gene ID" value="Kaladp0515s0128.v1.1"/>
</dbReference>
<reference evidence="3" key="1">
    <citation type="submission" date="2021-01" db="UniProtKB">
        <authorList>
            <consortium name="EnsemblPlants"/>
        </authorList>
    </citation>
    <scope>IDENTIFICATION</scope>
</reference>
<dbReference type="SUPFAM" id="SSF160443">
    <property type="entry name" value="SMR domain-like"/>
    <property type="match status" value="1"/>
</dbReference>
<accession>A0A7N1A8P1</accession>
<dbReference type="InterPro" id="IPR013899">
    <property type="entry name" value="DUF1771"/>
</dbReference>
<proteinExistence type="predicted"/>
<evidence type="ECO:0000256" key="1">
    <source>
        <dbReference type="SAM" id="MobiDB-lite"/>
    </source>
</evidence>